<evidence type="ECO:0000313" key="5">
    <source>
        <dbReference type="Proteomes" id="UP000263517"/>
    </source>
</evidence>
<evidence type="ECO:0000256" key="1">
    <source>
        <dbReference type="ARBA" id="ARBA00004328"/>
    </source>
</evidence>
<dbReference type="AlphaFoldDB" id="A0A350P1S7"/>
<dbReference type="EMBL" id="DNAN01000199">
    <property type="protein sequence ID" value="HAW75244.1"/>
    <property type="molecule type" value="Genomic_DNA"/>
</dbReference>
<organism evidence="4 5">
    <name type="scientific">Alteromonas australica</name>
    <dbReference type="NCBI Taxonomy" id="589873"/>
    <lineage>
        <taxon>Bacteria</taxon>
        <taxon>Pseudomonadati</taxon>
        <taxon>Pseudomonadota</taxon>
        <taxon>Gammaproteobacteria</taxon>
        <taxon>Alteromonadales</taxon>
        <taxon>Alteromonadaceae</taxon>
        <taxon>Alteromonas/Salinimonas group</taxon>
        <taxon>Alteromonas</taxon>
    </lineage>
</organism>
<keyword evidence="3" id="KW-0231">Viral genome packaging</keyword>
<sequence>MIYSPDTSEAMYSNDKTAGMYMKKYEKAKALRENFVDLFEECYEYALPQRESFYAESIGQRRDDKIFDETAVVGVQEFASRLQQGLVPNFARWADFRAGSEVPNAARESVDNELDEVTEYVFEVIQNSNFGQEVHESFLDLAVGTGVLSVQEGDAINPIMFSAVPLPHIVLDSGPDDRIDHVYRERQVRASDVPLMYKKPTLGKLADKIQRDPEGKVKILEIVHRDYSVKNDEAYIFVAINCTHKEIIKKENYRGVGSNPFVCFRWSKCSGEIYGRGPLINALSAIKTTNLTIELILENAQMAISGIYQMEDDGVVNPDTISLVPGTVIPKAAGSRGLEPIRPAGSFDVANLVLSDMRLNIKRALYNDMLGNPDRTPASATEVAERMADLSRRIGSAFGRLQAEMVQPVLQRVVHILKKQGRIDLPTINGREIKVRSVSPLAQAQANQDISSVARWLELVQGTFGPEVVQLLIDSEETAAYLGKKFGVPDSLIRDLEERRQLVALAQQYAQTQGGMVGGEQIPQS</sequence>
<accession>A0A350P1S7</accession>
<evidence type="ECO:0000256" key="2">
    <source>
        <dbReference type="ARBA" id="ARBA00022612"/>
    </source>
</evidence>
<proteinExistence type="predicted"/>
<gene>
    <name evidence="4" type="ORF">DCW74_05840</name>
</gene>
<dbReference type="Pfam" id="PF12236">
    <property type="entry name" value="Head-tail_con"/>
    <property type="match status" value="1"/>
</dbReference>
<evidence type="ECO:0000256" key="3">
    <source>
        <dbReference type="ARBA" id="ARBA00023219"/>
    </source>
</evidence>
<keyword evidence="2" id="KW-1188">Viral release from host cell</keyword>
<protein>
    <recommendedName>
        <fullName evidence="6">Phage tail protein</fullName>
    </recommendedName>
</protein>
<evidence type="ECO:0008006" key="6">
    <source>
        <dbReference type="Google" id="ProtNLM"/>
    </source>
</evidence>
<evidence type="ECO:0000313" key="4">
    <source>
        <dbReference type="EMBL" id="HAW75244.1"/>
    </source>
</evidence>
<dbReference type="InterPro" id="IPR020991">
    <property type="entry name" value="Connector_podovirus"/>
</dbReference>
<name>A0A350P1S7_9ALTE</name>
<dbReference type="Proteomes" id="UP000263517">
    <property type="component" value="Unassembled WGS sequence"/>
</dbReference>
<comment type="subcellular location">
    <subcellularLocation>
        <location evidence="1">Virion</location>
    </subcellularLocation>
</comment>
<reference evidence="4 5" key="1">
    <citation type="journal article" date="2018" name="Nat. Biotechnol.">
        <title>A standardized bacterial taxonomy based on genome phylogeny substantially revises the tree of life.</title>
        <authorList>
            <person name="Parks D.H."/>
            <person name="Chuvochina M."/>
            <person name="Waite D.W."/>
            <person name="Rinke C."/>
            <person name="Skarshewski A."/>
            <person name="Chaumeil P.A."/>
            <person name="Hugenholtz P."/>
        </authorList>
    </citation>
    <scope>NUCLEOTIDE SEQUENCE [LARGE SCALE GENOMIC DNA]</scope>
    <source>
        <strain evidence="4">UBA11978</strain>
    </source>
</reference>
<comment type="caution">
    <text evidence="4">The sequence shown here is derived from an EMBL/GenBank/DDBJ whole genome shotgun (WGS) entry which is preliminary data.</text>
</comment>